<sequence length="180" mass="20551">MAANKFKELNVTKRFILLKDIFGESWKRGGVVDLAEVTMIAPANIAVPRTLNDIRIITRGGAETRIIVEDLNQSSIVAANDKLVQAFMDYVTAQAEGPELPPEQIKPTREEKLARFNEMVIAEISKLTDYGRLSAFHLSITETTEWNQKDLNDLDSFLKYRPGAWTNQYRKIMECEDDLW</sequence>
<organism evidence="1 2">
    <name type="scientific">Serratia phage vB_SmaM_Yaphecito</name>
    <dbReference type="NCBI Taxonomy" id="2777368"/>
    <lineage>
        <taxon>Viruses</taxon>
        <taxon>Duplodnaviria</taxon>
        <taxon>Heunggongvirae</taxon>
        <taxon>Uroviricota</taxon>
        <taxon>Caudoviricetes</taxon>
        <taxon>Chimalliviridae</taxon>
        <taxon>Moabitevirus</taxon>
        <taxon>Moabitevirus moabite</taxon>
    </lineage>
</organism>
<reference evidence="1 2" key="1">
    <citation type="submission" date="2020-09" db="EMBL/GenBank/DDBJ databases">
        <authorList>
            <person name="Bustos Y."/>
            <person name="Adams S."/>
            <person name="Bishop E."/>
            <person name="Cobbley H."/>
            <person name="Haycock D."/>
            <person name="Hoopes M."/>
            <person name="Newey C."/>
            <person name="Thompson D."/>
            <person name="Carr E."/>
            <person name="Breakwell D.P."/>
            <person name="Grose J.H."/>
        </authorList>
    </citation>
    <scope>NUCLEOTIDE SEQUENCE [LARGE SCALE GENOMIC DNA]</scope>
</reference>
<dbReference type="Proteomes" id="UP000595230">
    <property type="component" value="Segment"/>
</dbReference>
<evidence type="ECO:0000313" key="2">
    <source>
        <dbReference type="Proteomes" id="UP000595230"/>
    </source>
</evidence>
<proteinExistence type="predicted"/>
<accession>A0A7T3NBZ2</accession>
<name>A0A7T3NBZ2_9CAUD</name>
<dbReference type="EMBL" id="MW021758">
    <property type="protein sequence ID" value="QPX76734.1"/>
    <property type="molecule type" value="Genomic_DNA"/>
</dbReference>
<evidence type="ECO:0000313" key="1">
    <source>
        <dbReference type="EMBL" id="QPX76734.1"/>
    </source>
</evidence>
<protein>
    <submittedName>
        <fullName evidence="1">Uncharacterized protein</fullName>
    </submittedName>
</protein>